<dbReference type="SUPFAM" id="SSF82171">
    <property type="entry name" value="DPP6 N-terminal domain-like"/>
    <property type="match status" value="1"/>
</dbReference>
<dbReference type="Gene3D" id="2.120.10.30">
    <property type="entry name" value="TolB, C-terminal domain"/>
    <property type="match status" value="1"/>
</dbReference>
<dbReference type="PROSITE" id="PS51257">
    <property type="entry name" value="PROKAR_LIPOPROTEIN"/>
    <property type="match status" value="1"/>
</dbReference>
<proteinExistence type="predicted"/>
<dbReference type="Proteomes" id="UP000292884">
    <property type="component" value="Unassembled WGS sequence"/>
</dbReference>
<evidence type="ECO:0008006" key="3">
    <source>
        <dbReference type="Google" id="ProtNLM"/>
    </source>
</evidence>
<comment type="caution">
    <text evidence="1">The sequence shown here is derived from an EMBL/GenBank/DDBJ whole genome shotgun (WGS) entry which is preliminary data.</text>
</comment>
<accession>A0A4R0MTS5</accession>
<evidence type="ECO:0000313" key="2">
    <source>
        <dbReference type="Proteomes" id="UP000292884"/>
    </source>
</evidence>
<reference evidence="1 2" key="1">
    <citation type="submission" date="2019-02" db="EMBL/GenBank/DDBJ databases">
        <title>Pedobacter sp. RP-1-13 sp. nov., isolated from Arctic soil.</title>
        <authorList>
            <person name="Dahal R.H."/>
        </authorList>
    </citation>
    <scope>NUCLEOTIDE SEQUENCE [LARGE SCALE GENOMIC DNA]</scope>
    <source>
        <strain evidence="1 2">RP-1-13</strain>
    </source>
</reference>
<dbReference type="AlphaFoldDB" id="A0A4R0MTS5"/>
<dbReference type="EMBL" id="SJSK01000004">
    <property type="protein sequence ID" value="TCC89344.1"/>
    <property type="molecule type" value="Genomic_DNA"/>
</dbReference>
<dbReference type="OrthoDB" id="9799878at2"/>
<name>A0A4R0MTS5_9SPHI</name>
<protein>
    <recommendedName>
        <fullName evidence="3">WD40-like Beta Propeller Repeat</fullName>
    </recommendedName>
</protein>
<sequence length="935" mass="106897">MIFKNSNTKLIISILTTILSSIISVSCFGQIFDSEQNPLSVKWKKIYTNGFSIIYPTELENDAQRMANTINKIYPFVGQSLGRQKTTIPIVLQNRGTVANGFVQLAPKKSQFYTTPPQQFDSQDWLNNLAVHELRHVAQFDKITGSEKLFLTEEIYFAYMGITVPTWFFEGDAVSTETSLTNAGRGRQPSWIMPFRTSLLSSKNFSYSKAYFGSNKGQTPGYYQLGYLMSSDLRKNYGKGIMDSLLSDIHDKPIRLYPFSRSLKNYTGKNTKDYYLKTAAQIKSDWQKQDDQNKSENYLSLNRPAKYASNYYLPTEISTTQILALKQTKGDVAGFVLVNPDKSEERLFKIAYQEQPWFSYGDGKIVWDEIRYDPRYKQRSYSVICIYDFATKTKKQLTFKSRYFSPALSGDGKKLIAVQIDLRNKSNLIVLDTQSGKILETIPNPENLILQTPSLNANGSKITWISVSEKGKALWLSENGKSTKLIAETNQQLSRPMFLNQNIAFNAHLSGVDNVYEVLVADKKIVVLTAAKFGAFNPNLSIDGKSILFNNYQLMGYEIAKTPVDPKPVQENHFVYFGEAAEKQENSRNVFDKIPNENYDSKPYKPLAHLFNFHSISLSTDDDDKLNLQLKSNDLLNTFDFYTGIGYDDELRKIEYNAGFAYKALYPVLSATFKNRPRLGYYRQGTVINKAEWRENYLKIKASIPVSFSAYNHNYSFVGEVGTSYTQRNFEAKEALLFNKNINFPMTYQFGFSHSVRAAERDVAPKWAQTVTFSYFNQPFDKSLNGDLFAFESNFYFPGIAKSHSFTAGFNYQKTSGTLNFNNEINTVYGYNQITAKSLLRNTLLLNYRFPIAFPDLEIGSLAYIRNFRGGFFSHYENIGSETNLSQPKTFGLELRSSMNLLRYQPIVDLGARLVFVNQIYNQNPILEFTFNYSF</sequence>
<organism evidence="1 2">
    <name type="scientific">Pedobacter frigiditerrae</name>
    <dbReference type="NCBI Taxonomy" id="2530452"/>
    <lineage>
        <taxon>Bacteria</taxon>
        <taxon>Pseudomonadati</taxon>
        <taxon>Bacteroidota</taxon>
        <taxon>Sphingobacteriia</taxon>
        <taxon>Sphingobacteriales</taxon>
        <taxon>Sphingobacteriaceae</taxon>
        <taxon>Pedobacter</taxon>
    </lineage>
</organism>
<dbReference type="InterPro" id="IPR011042">
    <property type="entry name" value="6-blade_b-propeller_TolB-like"/>
</dbReference>
<gene>
    <name evidence="1" type="ORF">EZ428_16750</name>
</gene>
<dbReference type="RefSeq" id="WP_131554331.1">
    <property type="nucleotide sequence ID" value="NZ_SJSK01000004.1"/>
</dbReference>
<keyword evidence="2" id="KW-1185">Reference proteome</keyword>
<evidence type="ECO:0000313" key="1">
    <source>
        <dbReference type="EMBL" id="TCC89344.1"/>
    </source>
</evidence>